<evidence type="ECO:0000313" key="2">
    <source>
        <dbReference type="Proteomes" id="UP000007838"/>
    </source>
</evidence>
<proteinExistence type="predicted"/>
<organism evidence="1 2">
    <name type="scientific">Enterobacter ludwigii</name>
    <dbReference type="NCBI Taxonomy" id="299767"/>
    <lineage>
        <taxon>Bacteria</taxon>
        <taxon>Pseudomonadati</taxon>
        <taxon>Pseudomonadota</taxon>
        <taxon>Gammaproteobacteria</taxon>
        <taxon>Enterobacterales</taxon>
        <taxon>Enterobacteriaceae</taxon>
        <taxon>Enterobacter</taxon>
        <taxon>Enterobacter cloacae complex</taxon>
    </lineage>
</organism>
<dbReference type="AlphaFoldDB" id="G8LCN8"/>
<gene>
    <name evidence="1" type="ORF">EcWSU1_03626</name>
</gene>
<dbReference type="Proteomes" id="UP000007838">
    <property type="component" value="Chromosome"/>
</dbReference>
<dbReference type="EMBL" id="CP002886">
    <property type="protein sequence ID" value="AEW75054.1"/>
    <property type="molecule type" value="Genomic_DNA"/>
</dbReference>
<protein>
    <submittedName>
        <fullName evidence="1">Uncharacterized protein</fullName>
    </submittedName>
</protein>
<dbReference type="HOGENOM" id="CLU_887779_0_0_6"/>
<sequence length="313" mass="36223">MARCQRHFIQLADVPGRNDNTARVRIVFQLVHHGGDLVNMAAIRRRPCAPLLTVHRAQVAVFICPFVPDRDVVFMQIRNVGIALQEPEQFMNDRAQVAALCRHQRKTFLQIEAHLVAKNGERAGTGTVIFRRALIEHFFHQFKILFHGSSGKLLLWTTTIRPNHHNDTRDNHRNGEDLPHADVLYPFAGELCIRLAEELDDDTECTVANQEQTGDRPHRTRFTDKQIQDDKQHHAFQRQLVKLRHVARQNTVSIEQGLPLRMRRQQRHVLCTRAREQHGKGDTRVDTPPELTIDKVAQTSCSQTKRDQWRDKI</sequence>
<dbReference type="KEGG" id="eec:EcWSU1_03626"/>
<name>G8LCN8_9ENTR</name>
<accession>G8LCN8</accession>
<reference evidence="1 2" key="1">
    <citation type="journal article" date="2011" name="Stand. Genomic Sci.">
        <title>Complete genome of the onion pathogen Enterobacter cloacae EcWSU1.</title>
        <authorList>
            <person name="Humann J.L."/>
            <person name="Wildung M."/>
            <person name="Cheng C.H."/>
            <person name="Lee T."/>
            <person name="Stewart J.E."/>
            <person name="Drew J.C."/>
            <person name="Triplett E.W."/>
            <person name="Main D."/>
            <person name="Schroeder B.K."/>
        </authorList>
    </citation>
    <scope>NUCLEOTIDE SEQUENCE [LARGE SCALE GENOMIC DNA]</scope>
    <source>
        <strain evidence="1 2">EcWSU1</strain>
    </source>
</reference>
<evidence type="ECO:0000313" key="1">
    <source>
        <dbReference type="EMBL" id="AEW75054.1"/>
    </source>
</evidence>